<evidence type="ECO:0000313" key="14">
    <source>
        <dbReference type="EMBL" id="ANK12937.1"/>
    </source>
</evidence>
<evidence type="ECO:0000256" key="9">
    <source>
        <dbReference type="ARBA" id="ARBA00023237"/>
    </source>
</evidence>
<dbReference type="EMBL" id="CP016033">
    <property type="protein sequence ID" value="ANK12937.1"/>
    <property type="molecule type" value="Genomic_DNA"/>
</dbReference>
<dbReference type="GO" id="GO:0015344">
    <property type="term" value="F:siderophore uptake transmembrane transporter activity"/>
    <property type="evidence" value="ECO:0007669"/>
    <property type="project" value="TreeGrafter"/>
</dbReference>
<dbReference type="Gene3D" id="2.40.170.20">
    <property type="entry name" value="TonB-dependent receptor, beta-barrel domain"/>
    <property type="match status" value="1"/>
</dbReference>
<dbReference type="AlphaFoldDB" id="A0A192D4W7"/>
<sequence>MPAAALAQDTAPQPERRLGTITVTGTVIEDSYRPDTVANPLVTQPLRDTPRTVTVLDKSFLDDTQAVSFSDALRNVPGITLGVGEGGAGSGDFINLRGFDASNDIAIDGFADRLQYSRSDVFNLEQIEVYKGANTALSGAGGAAGFINLVTKRAAAETFANADLSVGNRGWRRATADANVLLDEARGIAARINLMAHDQDVAGRDHVGRSRFGIAPSLAFGIGQDTTLTASLQYQEDDNLIDYGVPLLASGAAANFPLSNYYGWRNIDREEQQLLIATVTLDHRISDVVSLNAGLRWGEVQREAVWSTPRPASQASLQAAVDAIAAGNTAGALYTIGGPQGFGRISRNEVAAARAGVVIDHPVREGGIGNSLAIGAEISRESLTRDTITTTGLAGTQRNLFAPEPDFAGPFTQSRTYGLFDNTADRLAVYAFDTLKIGEALQFSLGGRFERFDVTLGGTNYAMLTTRDFREDLFSWQAGAVYKPAENASLYVSYSDARQPQTLGATGTGTVTTANAALPALKNENYEIGGKIDLFGDRLALAAALFRNSRVNQPITIDGDIVLAGRQRVQGAEVSATGNITDAWQVFAAYTYLDSEIQRAATGAELTVGEELAGAPRHSATLWSTYDTGIGLRVGGGFNYVGEFNTRNSSVANAAWQGGDYWLFNAMAEYRFTDNLALQINANNLANERYFERIRATDGYVIAVPGEGRTVMGTLRVSF</sequence>
<feature type="domain" description="TonB-dependent receptor-like beta-barrel" evidence="12">
    <location>
        <begin position="221"/>
        <end position="685"/>
    </location>
</feature>
<keyword evidence="15" id="KW-1185">Reference proteome</keyword>
<evidence type="ECO:0000256" key="6">
    <source>
        <dbReference type="ARBA" id="ARBA00023077"/>
    </source>
</evidence>
<dbReference type="InterPro" id="IPR010105">
    <property type="entry name" value="TonB_sidphr_rcpt"/>
</dbReference>
<dbReference type="Pfam" id="PF07715">
    <property type="entry name" value="Plug"/>
    <property type="match status" value="1"/>
</dbReference>
<dbReference type="InterPro" id="IPR037066">
    <property type="entry name" value="Plug_dom_sf"/>
</dbReference>
<evidence type="ECO:0000256" key="8">
    <source>
        <dbReference type="ARBA" id="ARBA00023170"/>
    </source>
</evidence>
<dbReference type="SUPFAM" id="SSF56935">
    <property type="entry name" value="Porins"/>
    <property type="match status" value="1"/>
</dbReference>
<evidence type="ECO:0000259" key="12">
    <source>
        <dbReference type="Pfam" id="PF00593"/>
    </source>
</evidence>
<evidence type="ECO:0000256" key="2">
    <source>
        <dbReference type="ARBA" id="ARBA00009810"/>
    </source>
</evidence>
<keyword evidence="5 10" id="KW-0812">Transmembrane</keyword>
<proteinExistence type="inferred from homology"/>
<dbReference type="GO" id="GO:0015891">
    <property type="term" value="P:siderophore transport"/>
    <property type="evidence" value="ECO:0007669"/>
    <property type="project" value="InterPro"/>
</dbReference>
<accession>A0A192D4W7</accession>
<gene>
    <name evidence="14" type="ORF">A9D12_08265</name>
</gene>
<evidence type="ECO:0000256" key="4">
    <source>
        <dbReference type="ARBA" id="ARBA00022452"/>
    </source>
</evidence>
<dbReference type="PROSITE" id="PS52016">
    <property type="entry name" value="TONB_DEPENDENT_REC_3"/>
    <property type="match status" value="1"/>
</dbReference>
<evidence type="ECO:0008006" key="16">
    <source>
        <dbReference type="Google" id="ProtNLM"/>
    </source>
</evidence>
<organism evidence="14 15">
    <name type="scientific">Erythrobacter neustonensis</name>
    <dbReference type="NCBI Taxonomy" id="1112"/>
    <lineage>
        <taxon>Bacteria</taxon>
        <taxon>Pseudomonadati</taxon>
        <taxon>Pseudomonadota</taxon>
        <taxon>Alphaproteobacteria</taxon>
        <taxon>Sphingomonadales</taxon>
        <taxon>Erythrobacteraceae</taxon>
        <taxon>Erythrobacter/Porphyrobacter group</taxon>
        <taxon>Erythrobacter</taxon>
    </lineage>
</organism>
<dbReference type="STRING" id="1112.A9D12_08265"/>
<dbReference type="NCBIfam" id="TIGR01783">
    <property type="entry name" value="TonB-siderophor"/>
    <property type="match status" value="1"/>
</dbReference>
<dbReference type="InterPro" id="IPR036942">
    <property type="entry name" value="Beta-barrel_TonB_sf"/>
</dbReference>
<keyword evidence="8" id="KW-0675">Receptor</keyword>
<dbReference type="InterPro" id="IPR039426">
    <property type="entry name" value="TonB-dep_rcpt-like"/>
</dbReference>
<evidence type="ECO:0000256" key="7">
    <source>
        <dbReference type="ARBA" id="ARBA00023136"/>
    </source>
</evidence>
<feature type="domain" description="TonB-dependent receptor plug" evidence="13">
    <location>
        <begin position="46"/>
        <end position="145"/>
    </location>
</feature>
<keyword evidence="4 10" id="KW-1134">Transmembrane beta strand</keyword>
<evidence type="ECO:0000313" key="15">
    <source>
        <dbReference type="Proteomes" id="UP000078263"/>
    </source>
</evidence>
<evidence type="ECO:0000256" key="1">
    <source>
        <dbReference type="ARBA" id="ARBA00004571"/>
    </source>
</evidence>
<keyword evidence="6 11" id="KW-0798">TonB box</keyword>
<dbReference type="InterPro" id="IPR000531">
    <property type="entry name" value="Beta-barrel_TonB"/>
</dbReference>
<dbReference type="Pfam" id="PF00593">
    <property type="entry name" value="TonB_dep_Rec_b-barrel"/>
    <property type="match status" value="1"/>
</dbReference>
<dbReference type="Proteomes" id="UP000078263">
    <property type="component" value="Chromosome"/>
</dbReference>
<evidence type="ECO:0000256" key="10">
    <source>
        <dbReference type="PROSITE-ProRule" id="PRU01360"/>
    </source>
</evidence>
<reference evidence="14 15" key="1">
    <citation type="submission" date="2016-05" db="EMBL/GenBank/DDBJ databases">
        <title>Compelete Genome Sequence of Bacteriochlorophyll-Synthesizing Bacterium Porphyrobacter neustonensis DSM 9434.</title>
        <authorList>
            <person name="Shi X.-L."/>
            <person name="Wu Y.-H."/>
            <person name="Cheng H."/>
            <person name="Xu L."/>
            <person name="Zhang X.-Q."/>
            <person name="Wang C.-S."/>
            <person name="Xu X.-W."/>
        </authorList>
    </citation>
    <scope>NUCLEOTIDE SEQUENCE [LARGE SCALE GENOMIC DNA]</scope>
    <source>
        <strain evidence="14 15">DSM 9434</strain>
    </source>
</reference>
<keyword evidence="7 10" id="KW-0472">Membrane</keyword>
<name>A0A192D4W7_9SPHN</name>
<comment type="similarity">
    <text evidence="2 10 11">Belongs to the TonB-dependent receptor family.</text>
</comment>
<keyword evidence="9 10" id="KW-0998">Cell outer membrane</keyword>
<dbReference type="KEGG" id="pns:A9D12_08265"/>
<evidence type="ECO:0000259" key="13">
    <source>
        <dbReference type="Pfam" id="PF07715"/>
    </source>
</evidence>
<dbReference type="GO" id="GO:0038023">
    <property type="term" value="F:signaling receptor activity"/>
    <property type="evidence" value="ECO:0007669"/>
    <property type="project" value="InterPro"/>
</dbReference>
<dbReference type="Gene3D" id="2.170.130.10">
    <property type="entry name" value="TonB-dependent receptor, plug domain"/>
    <property type="match status" value="1"/>
</dbReference>
<keyword evidence="3 10" id="KW-0813">Transport</keyword>
<evidence type="ECO:0000256" key="3">
    <source>
        <dbReference type="ARBA" id="ARBA00022448"/>
    </source>
</evidence>
<evidence type="ECO:0000256" key="11">
    <source>
        <dbReference type="RuleBase" id="RU003357"/>
    </source>
</evidence>
<dbReference type="PANTHER" id="PTHR32552">
    <property type="entry name" value="FERRICHROME IRON RECEPTOR-RELATED"/>
    <property type="match status" value="1"/>
</dbReference>
<evidence type="ECO:0000256" key="5">
    <source>
        <dbReference type="ARBA" id="ARBA00022692"/>
    </source>
</evidence>
<protein>
    <recommendedName>
        <fullName evidence="16">TonB-dependent receptor</fullName>
    </recommendedName>
</protein>
<dbReference type="InterPro" id="IPR012910">
    <property type="entry name" value="Plug_dom"/>
</dbReference>
<dbReference type="CDD" id="cd01347">
    <property type="entry name" value="ligand_gated_channel"/>
    <property type="match status" value="1"/>
</dbReference>
<dbReference type="PANTHER" id="PTHR32552:SF83">
    <property type="entry name" value="BLR3904 PROTEIN"/>
    <property type="match status" value="1"/>
</dbReference>
<dbReference type="GO" id="GO:0009279">
    <property type="term" value="C:cell outer membrane"/>
    <property type="evidence" value="ECO:0007669"/>
    <property type="project" value="UniProtKB-SubCell"/>
</dbReference>
<comment type="subcellular location">
    <subcellularLocation>
        <location evidence="1 10">Cell outer membrane</location>
        <topology evidence="1 10">Multi-pass membrane protein</topology>
    </subcellularLocation>
</comment>